<feature type="domain" description="DUF3645" evidence="9">
    <location>
        <begin position="2366"/>
        <end position="2398"/>
    </location>
</feature>
<gene>
    <name evidence="11" type="ORF">NPX13_g5768</name>
</gene>
<keyword evidence="6" id="KW-0788">Thiol protease</keyword>
<evidence type="ECO:0000256" key="7">
    <source>
        <dbReference type="SAM" id="Coils"/>
    </source>
</evidence>
<evidence type="ECO:0000313" key="11">
    <source>
        <dbReference type="EMBL" id="KAJ3570319.1"/>
    </source>
</evidence>
<dbReference type="VEuPathDB" id="FungiDB:F4678DRAFT_455700"/>
<comment type="caution">
    <text evidence="11">The sequence shown here is derived from an EMBL/GenBank/DDBJ whole genome shotgun (WGS) entry which is preliminary data.</text>
</comment>
<evidence type="ECO:0000256" key="4">
    <source>
        <dbReference type="ARBA" id="ARBA00022786"/>
    </source>
</evidence>
<keyword evidence="4" id="KW-0833">Ubl conjugation pathway</keyword>
<accession>A0A9W8NDU8</accession>
<dbReference type="Pfam" id="PF12359">
    <property type="entry name" value="DUF3645"/>
    <property type="match status" value="1"/>
</dbReference>
<dbReference type="GO" id="GO:0004843">
    <property type="term" value="F:cysteine-type deubiquitinase activity"/>
    <property type="evidence" value="ECO:0007669"/>
    <property type="project" value="UniProtKB-EC"/>
</dbReference>
<feature type="coiled-coil region" evidence="7">
    <location>
        <begin position="1866"/>
        <end position="1893"/>
    </location>
</feature>
<reference evidence="11" key="1">
    <citation type="submission" date="2022-07" db="EMBL/GenBank/DDBJ databases">
        <title>Genome Sequence of Xylaria arbuscula.</title>
        <authorList>
            <person name="Buettner E."/>
        </authorList>
    </citation>
    <scope>NUCLEOTIDE SEQUENCE</scope>
    <source>
        <strain evidence="11">VT107</strain>
    </source>
</reference>
<evidence type="ECO:0000256" key="6">
    <source>
        <dbReference type="ARBA" id="ARBA00022807"/>
    </source>
</evidence>
<feature type="domain" description="DUF3638" evidence="8">
    <location>
        <begin position="2073"/>
        <end position="2247"/>
    </location>
</feature>
<keyword evidence="12" id="KW-1185">Reference proteome</keyword>
<protein>
    <recommendedName>
        <fullName evidence="2">ubiquitinyl hydrolase 1</fullName>
        <ecNumber evidence="2">3.4.19.12</ecNumber>
    </recommendedName>
</protein>
<comment type="catalytic activity">
    <reaction evidence="1">
        <text>Thiol-dependent hydrolysis of ester, thioester, amide, peptide and isopeptide bonds formed by the C-terminal Gly of ubiquitin (a 76-residue protein attached to proteins as an intracellular targeting signal).</text>
        <dbReference type="EC" id="3.4.19.12"/>
    </reaction>
</comment>
<dbReference type="InterPro" id="IPR046541">
    <property type="entry name" value="DUF6606"/>
</dbReference>
<name>A0A9W8NDU8_9PEZI</name>
<feature type="domain" description="DUF6606" evidence="10">
    <location>
        <begin position="14"/>
        <end position="287"/>
    </location>
</feature>
<keyword evidence="3" id="KW-0645">Protease</keyword>
<evidence type="ECO:0000256" key="2">
    <source>
        <dbReference type="ARBA" id="ARBA00012759"/>
    </source>
</evidence>
<dbReference type="EMBL" id="JANPWZ010000947">
    <property type="protein sequence ID" value="KAJ3570319.1"/>
    <property type="molecule type" value="Genomic_DNA"/>
</dbReference>
<dbReference type="PANTHER" id="PTHR13367">
    <property type="entry name" value="UBIQUITIN THIOESTERASE"/>
    <property type="match status" value="1"/>
</dbReference>
<dbReference type="Pfam" id="PF20255">
    <property type="entry name" value="DUF6606"/>
    <property type="match status" value="1"/>
</dbReference>
<dbReference type="GO" id="GO:0006508">
    <property type="term" value="P:proteolysis"/>
    <property type="evidence" value="ECO:0007669"/>
    <property type="project" value="UniProtKB-KW"/>
</dbReference>
<dbReference type="PANTHER" id="PTHR13367:SF33">
    <property type="entry name" value="P-LOOP CONTAINING NUCLEOSIDE TRIPHOSPHATE HYDROLASE PROTEIN"/>
    <property type="match status" value="1"/>
</dbReference>
<dbReference type="Pfam" id="PF12340">
    <property type="entry name" value="DUF3638"/>
    <property type="match status" value="1"/>
</dbReference>
<evidence type="ECO:0000256" key="1">
    <source>
        <dbReference type="ARBA" id="ARBA00000707"/>
    </source>
</evidence>
<evidence type="ECO:0000256" key="3">
    <source>
        <dbReference type="ARBA" id="ARBA00022670"/>
    </source>
</evidence>
<evidence type="ECO:0000259" key="8">
    <source>
        <dbReference type="Pfam" id="PF12340"/>
    </source>
</evidence>
<keyword evidence="7" id="KW-0175">Coiled coil</keyword>
<dbReference type="InterPro" id="IPR022099">
    <property type="entry name" value="DUF3638"/>
</dbReference>
<dbReference type="EC" id="3.4.19.12" evidence="2"/>
<evidence type="ECO:0000259" key="9">
    <source>
        <dbReference type="Pfam" id="PF12359"/>
    </source>
</evidence>
<dbReference type="Proteomes" id="UP001148614">
    <property type="component" value="Unassembled WGS sequence"/>
</dbReference>
<evidence type="ECO:0000313" key="12">
    <source>
        <dbReference type="Proteomes" id="UP001148614"/>
    </source>
</evidence>
<evidence type="ECO:0000256" key="5">
    <source>
        <dbReference type="ARBA" id="ARBA00022801"/>
    </source>
</evidence>
<sequence length="3097" mass="352727">MTATEVNLAVLGSVFNHLVLPLEVPGVQDSNEDAVSQEIIMRMINATNTALGLSCAAPWEGSYESLRDSLRVCNQLNRGGLERESLLKHFQELNSGRMLILYLNEQNAGLLIHRTVINDRDCVVFESFEASPIASSVLAAGRAMQWDIPGRSTRIDLTTFAEEEFQQNLASFLEKASMEGIYNLQASTRKAGVSVSEVRDTTDPALITQMLMSVLEGVGSFHQAPILRKRIRDDVNLTTGKVPWRRSPLWLILRVASQRQLYFSLGAERGQIAYKYLMAILLEKLLEDATQHLSPHLAVCLRSKLARRMAKLEMSEEKPQLQNDPTYGSWFSAVSSTVKQSIESATTKLEVAWYQLKETTTRPVPKLNGYAPSSSLDLKLNCSGKYLDEILSVKLLQSSSVGSRDLPDPLDQSIKQTQEFMGHAFHLAASEKRIEEEACKFVSPNQNHENRCLELEHQIRDMLSQIEDVSNSVGSAYKDNPEHNSATILAIFTLWVALDRSAIKSCNIIADHAPVFEPELLDSLQLPTKQAMERLQIIQRYLAGRRDKSFLGNILEAPNENSIAVRFVERSESLRSLGQDIQRACNQARQEKKKEHLEMCGIYDEHTEGIANNSCRCNWEDGERVIKNCKKCFHKRLRKRMKIEVHEDFLPKKTTARYAIIFELGIPNWFSAYRNATWQILSALTHPHRPNATNPPALHLHKCRPLKAFGDAEVGLVSLASEIKCFEQTHYKFSDGKVPVEKVLLPFAAAFKLYDSKLKVWVEDLDRPLTLEHKCGVQIPPSLAIVLPQKRHPPTTIDGPSSYEIQANQAQVPQNISIQAFSALQKLLAGKRRRWLNLLVELSSPNLNLSDEETTRVICQLASRAGPRLPDQPLRVVHELFRFTAFTTKMTRILENILESIQVNWREHNTMQLVITLALRLYFLSGQSYGTAVLYKAREYLLQWISQLRQESGKAKTNDDAQSYAKYSLHAALLCRRTFSVFLGSENRLSQEDLSTWLRASMAVQDNLIHDLRRLPDSLRNLLFRDGKMVYHLQDRITGAMNAYKFVVGLEVLRHWNNDILDDEKGSSSWAFLNEPDNHWIVIDTPGQYFVRIHFNYIHGHFLVNGKQRSKLPLEIADDEAVKWIFGDQHLLTYPSPLPGMSHRLVQTREKHQIHFGLRDSRAVIRATRYRQTWEFVPQCRLSKPGKFDLPAELVQNCGHWLNLDTQCLEIRRSSPDMPTFWITRPRDWILNVPKRKATRGLGGSRLVDPYSDAFNEVASIFRNFVEPERLTVFQPLNAAGMLTVELKHLGLHFEVNRNQRLYSNQLNAEIDENQDAGTWYGLSSKIVLRETKTGARSIIVPLGEVTITPTYPHVDVRVRGASHYARFRIDPLLGRLTCSSEPLLIYTKALYHAITSYCLPDKLTGRTGSTEACAILQSGAAQPWEPLSEKESTVLGTFNQLIPRRQYYPPGAKRIQKVIWNPDLTLSIQCDAYRPVIEAIKERSNNLQAFTAKLNLDLTVTSHLCHRSIDQRGAYEPLLNVESNLSDTVYMRRDCQSDARAVRVHEIARVIVSRCSEMQLGGTPMSMFETSRVIGGFSAAVTDSHVACEEPLINQIEDDICENWGELVDFCRRANQFSLLFRLGLLAFNSEEYMDNIKFLAAICLIKDLRVIEPPRHQSFVAFNSRDAPSVGLLEGFISSTYPAFQEQDRWGNIAVRMNKSSIKKHEKACKQKGIELIKRILQFWPTSATDVSEILNSTANEPEGDYIFSSINLESVWDVIRPEWERRLANMELSKYLERVNTFLTKFTASHVRNTTLPGVWVPTEPEIATPKRFPLYRSIIENWVTNPGPELQVVEDIISCFVGKLCGGIPKRQDTISNTSTEIAELSSILSRFERSHNDLREQYASELRESLVAFQKGGRQLDPEIHVNFQRKLGVVYQALQQAQMDAKRIWADISAALLARDARGLWLQLGAMWPFSNITERLVLLRSTECFHFGKGMKSALISYGTALTAVQHLVRIRYALLKKDNRSLRNELRERGHEAWKPTESRASGCCKSNDKSKPREWCPSTQHGKRQVGYDWRIDLSTNDFTGKTSCIIPMTAAFLADGKKLARVVVPKALLIQTAQTMQARLGGLVGRELIQIPYSRRTPTNDNILRLYSKLHHGTLRCRGIMLTCAEHLLSYKLFGWQKYIDSEMSTADQMISFQNWLDTNCRDILDECDFTLSVKTQLNYPSGPEMPVDFHPHRWQLAQELLDLVFTHLPELQRLHTTGVQVTSKRKGRFPVIQFLKVNAENALHDLIREDIFQGRLSLLRYFQPRSGPEQSDLREVLCEVKISEDVLSRASNLFDNPTIATNALLLLRGLILHRTLILCLGKRWNVQYGMHPDRDPIAVPFEAKGKPSDQAEYGHPDVAIIFTCLSFYYGGLTQAQLVQGVQHLLQSSDPATQYEWLISTCEDVPASLKQWNTINADDKGQMEGLWQLLRWNRVAINYYLNHFVFPIHARQFEVKLQANAWDIPIFSKDNTQVTRTSGFSGTNDNRWVLPLTINQRDLPGLKHTSAEVISYLLQERNRQFIVIPRPRLKESKEEGFLRDLKRENITVLIDVGAYISEMDNQEVARAWLEVDSEAKAVIYFRNDNRAWVHYRGNLKEDLPLLATELADDLSGCNVFLDEGHTRGVDLRLPANARGAVTLALKQTKDHTIQAAMRLRQLQTTQSLCFYGPPEVQSSIKDFCHLKNRDTIDSSHVVSWLLEQTCLCIEDLRGLYVSQGIDFCQRTDTIWRCKNFLNDESEREKLLRVLKQPERKTLKESYGPVPRISTTSIGDKLATTQLNSFMDRLALTGKNLEGRIEAGALEEVEQEREVESQVEHIRQVEKRKIYDASKFPGVNPDIMSFAETGVLEKSKRKPPGFQHAFSFVGKMAIGKRFSVHGTSSRLFVSWEFANTVKLPQHSKEADNFLRPVEWIVWSPETTTALIVIPEEAEWLLEYLRDKETVSHVHVIAYSAPVTASMIKFNNLDFYTSPTLPTGHIIPMQIRIELGILAGRLYVKEDEWVAVAEYVRGTSNDADKIAPDPASFLLEWLTIRRKTANIMHTHMGCICTGREMDHPDPSEVVEED</sequence>
<dbReference type="InterPro" id="IPR051346">
    <property type="entry name" value="OTU_Deubiquitinase"/>
</dbReference>
<proteinExistence type="predicted"/>
<keyword evidence="5" id="KW-0378">Hydrolase</keyword>
<organism evidence="11 12">
    <name type="scientific">Xylaria arbuscula</name>
    <dbReference type="NCBI Taxonomy" id="114810"/>
    <lineage>
        <taxon>Eukaryota</taxon>
        <taxon>Fungi</taxon>
        <taxon>Dikarya</taxon>
        <taxon>Ascomycota</taxon>
        <taxon>Pezizomycotina</taxon>
        <taxon>Sordariomycetes</taxon>
        <taxon>Xylariomycetidae</taxon>
        <taxon>Xylariales</taxon>
        <taxon>Xylariaceae</taxon>
        <taxon>Xylaria</taxon>
    </lineage>
</organism>
<dbReference type="InterPro" id="IPR022105">
    <property type="entry name" value="DUF3645"/>
</dbReference>
<evidence type="ECO:0000259" key="10">
    <source>
        <dbReference type="Pfam" id="PF20255"/>
    </source>
</evidence>